<accession>A0A3S9HEF0</accession>
<reference evidence="7" key="1">
    <citation type="submission" date="2018-12" db="EMBL/GenBank/DDBJ databases">
        <title>Complete genome sequencing of Jeotgalibaca sp. H21T32.</title>
        <authorList>
            <person name="Bae J.-W."/>
            <person name="Lee S.-Y."/>
        </authorList>
    </citation>
    <scope>NUCLEOTIDE SEQUENCE [LARGE SCALE GENOMIC DNA]</scope>
    <source>
        <strain evidence="7">H21T32</strain>
    </source>
</reference>
<keyword evidence="6" id="KW-0031">Aminopeptidase</keyword>
<evidence type="ECO:0000313" key="7">
    <source>
        <dbReference type="Proteomes" id="UP000273326"/>
    </source>
</evidence>
<dbReference type="RefSeq" id="WP_126111989.1">
    <property type="nucleotide sequence ID" value="NZ_CP034465.1"/>
</dbReference>
<dbReference type="SUPFAM" id="SSF53092">
    <property type="entry name" value="Creatinase/prolidase N-terminal domain"/>
    <property type="match status" value="1"/>
</dbReference>
<gene>
    <name evidence="6" type="ORF">EJN90_13120</name>
</gene>
<dbReference type="OrthoDB" id="9806388at2"/>
<dbReference type="InterPro" id="IPR036005">
    <property type="entry name" value="Creatinase/aminopeptidase-like"/>
</dbReference>
<proteinExistence type="inferred from homology"/>
<dbReference type="Pfam" id="PF01321">
    <property type="entry name" value="Creatinase_N"/>
    <property type="match status" value="1"/>
</dbReference>
<sequence length="372" mass="42548">MNERIKIITQKMKDDNIDIAFFNNPMVINFLTGYKSEPHERILAVLLFKNHAPLLFTPALEYEDAKKVTKEFEVFSYHDTENPWDIIKRKIHEINVPEKTWAVEKDFLTVSRKEALENSFPDSHIQYDFSHFLEKLRLQKTSDEIAIMKEAGFWADEAIKIGASILKTGITELEVVAQIEYELKKRGINEMSFDTMVLFGSNAASPHGTPGTTPLKENQFVLFDLGVMYKGYASDITRTLFFGSTPTDKQEKIYHLVLQAHNDAMEKATLNMSAETLDGIARDIISREGYGKYFNHRLGHGLGQSVHEFPSIMQGNTMPLLKNMCFSIEPGIYIQDDIGVRIEDCGFLDENGFHSFTSFPTNINAYREFISE</sequence>
<protein>
    <submittedName>
        <fullName evidence="6">Aminopeptidase P family protein</fullName>
    </submittedName>
</protein>
<dbReference type="GO" id="GO:0004177">
    <property type="term" value="F:aminopeptidase activity"/>
    <property type="evidence" value="ECO:0007669"/>
    <property type="project" value="UniProtKB-KW"/>
</dbReference>
<dbReference type="InterPro" id="IPR050659">
    <property type="entry name" value="Peptidase_M24B"/>
</dbReference>
<evidence type="ECO:0000256" key="3">
    <source>
        <dbReference type="ARBA" id="ARBA00023211"/>
    </source>
</evidence>
<dbReference type="EMBL" id="CP034465">
    <property type="protein sequence ID" value="AZP05513.1"/>
    <property type="molecule type" value="Genomic_DNA"/>
</dbReference>
<name>A0A3S9HEF0_9LACT</name>
<evidence type="ECO:0000259" key="5">
    <source>
        <dbReference type="Pfam" id="PF01321"/>
    </source>
</evidence>
<dbReference type="Gene3D" id="3.40.350.10">
    <property type="entry name" value="Creatinase/prolidase N-terminal domain"/>
    <property type="match status" value="1"/>
</dbReference>
<dbReference type="Gene3D" id="3.90.230.10">
    <property type="entry name" value="Creatinase/methionine aminopeptidase superfamily"/>
    <property type="match status" value="1"/>
</dbReference>
<dbReference type="CDD" id="cd01092">
    <property type="entry name" value="APP-like"/>
    <property type="match status" value="1"/>
</dbReference>
<dbReference type="AlphaFoldDB" id="A0A3S9HEF0"/>
<feature type="domain" description="Creatinase N-terminal" evidence="5">
    <location>
        <begin position="4"/>
        <end position="138"/>
    </location>
</feature>
<evidence type="ECO:0000256" key="2">
    <source>
        <dbReference type="ARBA" id="ARBA00008766"/>
    </source>
</evidence>
<evidence type="ECO:0000259" key="4">
    <source>
        <dbReference type="Pfam" id="PF00557"/>
    </source>
</evidence>
<dbReference type="InterPro" id="IPR000994">
    <property type="entry name" value="Pept_M24"/>
</dbReference>
<dbReference type="InterPro" id="IPR029149">
    <property type="entry name" value="Creatin/AminoP/Spt16_N"/>
</dbReference>
<keyword evidence="7" id="KW-1185">Reference proteome</keyword>
<dbReference type="KEGG" id="jeh:EJN90_13120"/>
<comment type="cofactor">
    <cofactor evidence="1">
        <name>Mn(2+)</name>
        <dbReference type="ChEBI" id="CHEBI:29035"/>
    </cofactor>
</comment>
<comment type="similarity">
    <text evidence="2">Belongs to the peptidase M24B family.</text>
</comment>
<organism evidence="6 7">
    <name type="scientific">Jeotgalibaca ciconiae</name>
    <dbReference type="NCBI Taxonomy" id="2496265"/>
    <lineage>
        <taxon>Bacteria</taxon>
        <taxon>Bacillati</taxon>
        <taxon>Bacillota</taxon>
        <taxon>Bacilli</taxon>
        <taxon>Lactobacillales</taxon>
        <taxon>Carnobacteriaceae</taxon>
        <taxon>Jeotgalibaca</taxon>
    </lineage>
</organism>
<dbReference type="SUPFAM" id="SSF55920">
    <property type="entry name" value="Creatinase/aminopeptidase"/>
    <property type="match status" value="1"/>
</dbReference>
<dbReference type="Proteomes" id="UP000273326">
    <property type="component" value="Chromosome"/>
</dbReference>
<keyword evidence="6" id="KW-0645">Protease</keyword>
<keyword evidence="6" id="KW-0378">Hydrolase</keyword>
<evidence type="ECO:0000313" key="6">
    <source>
        <dbReference type="EMBL" id="AZP05513.1"/>
    </source>
</evidence>
<dbReference type="PANTHER" id="PTHR46112">
    <property type="entry name" value="AMINOPEPTIDASE"/>
    <property type="match status" value="1"/>
</dbReference>
<feature type="domain" description="Peptidase M24" evidence="4">
    <location>
        <begin position="147"/>
        <end position="345"/>
    </location>
</feature>
<dbReference type="InterPro" id="IPR000587">
    <property type="entry name" value="Creatinase_N"/>
</dbReference>
<dbReference type="Pfam" id="PF00557">
    <property type="entry name" value="Peptidase_M24"/>
    <property type="match status" value="1"/>
</dbReference>
<evidence type="ECO:0000256" key="1">
    <source>
        <dbReference type="ARBA" id="ARBA00001936"/>
    </source>
</evidence>
<keyword evidence="3" id="KW-0464">Manganese</keyword>
<dbReference type="PANTHER" id="PTHR46112:SF10">
    <property type="entry name" value="DIPEPTIDASE YKVY-RELATED"/>
    <property type="match status" value="1"/>
</dbReference>